<reference evidence="1" key="1">
    <citation type="submission" date="2024-07" db="EMBL/GenBank/DDBJ databases">
        <title>Metagenome and Metagenome-Assembled Genomes of Archaea from a hot spring from the geothermal field of Los Azufres, Mexico.</title>
        <authorList>
            <person name="Marin-Paredes R."/>
            <person name="Martinez-Romero E."/>
            <person name="Servin-Garciduenas L.E."/>
        </authorList>
    </citation>
    <scope>NUCLEOTIDE SEQUENCE</scope>
</reference>
<protein>
    <submittedName>
        <fullName evidence="1">Thiolase domain-containing protein</fullName>
    </submittedName>
</protein>
<name>A0ACC6UZ49_9CREN</name>
<gene>
    <name evidence="1" type="ORF">TU35_001615</name>
</gene>
<evidence type="ECO:0000313" key="2">
    <source>
        <dbReference type="Proteomes" id="UP000033636"/>
    </source>
</evidence>
<sequence length="383" mass="41084">MTKVAIVGLGWSGFSPEVVDMSFREMMFKAAQRAYEDAGGLDPRRDVDAFISCQEDFWEGISIADEFAPDPIGGAMKSVYTVAGDSLQCVGQAYAMIKSGLFDVVVVESHGKPSDILTLHDVMSMALDPISLRPLGLANIHALAALEARAYMAKYGVGPQHLAEVVEKAHRAGLRNPRASYAGRLNAGDYELSPVVVDPLREADIAKFVDAAVVVVLASEAAARDLSDTPVWVEGVGWRTETSTLELHDWAFPLHARMAAEDAYRQAKIADPAKEVGFAEVDNRYSFKELQHIEALGLAPRGSAAEMLLDGAFDPGGRLPVNLSGGALAEGVPLEVHGLARLTYAASVMRGDVKAEVDRAETAVVHSWRGVPTTTSAVAVLRR</sequence>
<comment type="caution">
    <text evidence="1">The sequence shown here is derived from an EMBL/GenBank/DDBJ whole genome shotgun (WGS) entry which is preliminary data.</text>
</comment>
<accession>A0ACC6UZ49</accession>
<proteinExistence type="predicted"/>
<organism evidence="1 2">
    <name type="scientific">Thermoproteus sp. AZ2</name>
    <dbReference type="NCBI Taxonomy" id="1609232"/>
    <lineage>
        <taxon>Archaea</taxon>
        <taxon>Thermoproteota</taxon>
        <taxon>Thermoprotei</taxon>
        <taxon>Thermoproteales</taxon>
        <taxon>Thermoproteaceae</taxon>
        <taxon>Thermoproteus</taxon>
    </lineage>
</organism>
<dbReference type="Proteomes" id="UP000033636">
    <property type="component" value="Unassembled WGS sequence"/>
</dbReference>
<dbReference type="EMBL" id="JZWT02000003">
    <property type="protein sequence ID" value="MFB6489937.1"/>
    <property type="molecule type" value="Genomic_DNA"/>
</dbReference>
<evidence type="ECO:0000313" key="1">
    <source>
        <dbReference type="EMBL" id="MFB6489937.1"/>
    </source>
</evidence>